<evidence type="ECO:0000313" key="1">
    <source>
        <dbReference type="EMBL" id="MCM6772533.1"/>
    </source>
</evidence>
<accession>A0A9X2E3R3</accession>
<protein>
    <submittedName>
        <fullName evidence="1">Uncharacterized protein</fullName>
    </submittedName>
</protein>
<proteinExistence type="predicted"/>
<keyword evidence="2" id="KW-1185">Reference proteome</keyword>
<reference evidence="1" key="1">
    <citation type="submission" date="2022-06" db="EMBL/GenBank/DDBJ databases">
        <title>Novel species in genus nocardia.</title>
        <authorList>
            <person name="Li F."/>
        </authorList>
    </citation>
    <scope>NUCLEOTIDE SEQUENCE</scope>
    <source>
        <strain evidence="1">CDC141</strain>
    </source>
</reference>
<dbReference type="SUPFAM" id="SSF55729">
    <property type="entry name" value="Acyl-CoA N-acyltransferases (Nat)"/>
    <property type="match status" value="1"/>
</dbReference>
<organism evidence="1 2">
    <name type="scientific">Nocardia pulmonis</name>
    <dbReference type="NCBI Taxonomy" id="2951408"/>
    <lineage>
        <taxon>Bacteria</taxon>
        <taxon>Bacillati</taxon>
        <taxon>Actinomycetota</taxon>
        <taxon>Actinomycetes</taxon>
        <taxon>Mycobacteriales</taxon>
        <taxon>Nocardiaceae</taxon>
        <taxon>Nocardia</taxon>
    </lineage>
</organism>
<dbReference type="RefSeq" id="WP_251909379.1">
    <property type="nucleotide sequence ID" value="NZ_JAMRXG010000001.1"/>
</dbReference>
<dbReference type="Proteomes" id="UP001139157">
    <property type="component" value="Unassembled WGS sequence"/>
</dbReference>
<sequence>MSLPELTVRRIRPGDSAFARAKRWEYEVFGRENGYTCPADDAAGEMTHYRRWESSSEFYLGFAGSAAEPAVVLRALRADTALGLNSFSTLADLGDGLDPPWARRFAATAPETVAELATQAVRRAHRGAGVMEQVWARFADELTAEGVRYLTVALVVPLFDWYRMVFGTAIDRIGPLLPDYIGADSIPAVIDLHRLLPTIPPTVKATQ</sequence>
<dbReference type="AlphaFoldDB" id="A0A9X2E3R3"/>
<dbReference type="InterPro" id="IPR016181">
    <property type="entry name" value="Acyl_CoA_acyltransferase"/>
</dbReference>
<comment type="caution">
    <text evidence="1">The sequence shown here is derived from an EMBL/GenBank/DDBJ whole genome shotgun (WGS) entry which is preliminary data.</text>
</comment>
<dbReference type="EMBL" id="JAMRXG010000001">
    <property type="protein sequence ID" value="MCM6772533.1"/>
    <property type="molecule type" value="Genomic_DNA"/>
</dbReference>
<evidence type="ECO:0000313" key="2">
    <source>
        <dbReference type="Proteomes" id="UP001139157"/>
    </source>
</evidence>
<name>A0A9X2E3R3_9NOCA</name>
<gene>
    <name evidence="1" type="ORF">NDR86_03480</name>
</gene>